<dbReference type="EMBL" id="BGZK01001572">
    <property type="protein sequence ID" value="GBP82588.1"/>
    <property type="molecule type" value="Genomic_DNA"/>
</dbReference>
<comment type="caution">
    <text evidence="2">The sequence shown here is derived from an EMBL/GenBank/DDBJ whole genome shotgun (WGS) entry which is preliminary data.</text>
</comment>
<dbReference type="Proteomes" id="UP000299102">
    <property type="component" value="Unassembled WGS sequence"/>
</dbReference>
<feature type="region of interest" description="Disordered" evidence="1">
    <location>
        <begin position="1"/>
        <end position="28"/>
    </location>
</feature>
<sequence>MDGPHSGVSFSSDSEYQKRAQPTSVHRPSLRQIPLDLTWPAVRVEMIHPGQPRVGEQGVVLKLHAQKVKVATHVAIYFPARVQEILAEHWKNGYQEANDRSCGRRSRFARARLRLGILQVEGRRGGPYLGPWAAPQ</sequence>
<keyword evidence="3" id="KW-1185">Reference proteome</keyword>
<dbReference type="AlphaFoldDB" id="A0A4C1Z2M1"/>
<proteinExistence type="predicted"/>
<accession>A0A4C1Z2M1</accession>
<evidence type="ECO:0000313" key="3">
    <source>
        <dbReference type="Proteomes" id="UP000299102"/>
    </source>
</evidence>
<evidence type="ECO:0000256" key="1">
    <source>
        <dbReference type="SAM" id="MobiDB-lite"/>
    </source>
</evidence>
<evidence type="ECO:0000313" key="2">
    <source>
        <dbReference type="EMBL" id="GBP82588.1"/>
    </source>
</evidence>
<protein>
    <submittedName>
        <fullName evidence="2">Uncharacterized protein</fullName>
    </submittedName>
</protein>
<name>A0A4C1Z2M1_EUMVA</name>
<gene>
    <name evidence="2" type="ORF">EVAR_69810_1</name>
</gene>
<feature type="compositionally biased region" description="Polar residues" evidence="1">
    <location>
        <begin position="8"/>
        <end position="26"/>
    </location>
</feature>
<organism evidence="2 3">
    <name type="scientific">Eumeta variegata</name>
    <name type="common">Bagworm moth</name>
    <name type="synonym">Eumeta japonica</name>
    <dbReference type="NCBI Taxonomy" id="151549"/>
    <lineage>
        <taxon>Eukaryota</taxon>
        <taxon>Metazoa</taxon>
        <taxon>Ecdysozoa</taxon>
        <taxon>Arthropoda</taxon>
        <taxon>Hexapoda</taxon>
        <taxon>Insecta</taxon>
        <taxon>Pterygota</taxon>
        <taxon>Neoptera</taxon>
        <taxon>Endopterygota</taxon>
        <taxon>Lepidoptera</taxon>
        <taxon>Glossata</taxon>
        <taxon>Ditrysia</taxon>
        <taxon>Tineoidea</taxon>
        <taxon>Psychidae</taxon>
        <taxon>Oiketicinae</taxon>
        <taxon>Eumeta</taxon>
    </lineage>
</organism>
<reference evidence="2 3" key="1">
    <citation type="journal article" date="2019" name="Commun. Biol.">
        <title>The bagworm genome reveals a unique fibroin gene that provides high tensile strength.</title>
        <authorList>
            <person name="Kono N."/>
            <person name="Nakamura H."/>
            <person name="Ohtoshi R."/>
            <person name="Tomita M."/>
            <person name="Numata K."/>
            <person name="Arakawa K."/>
        </authorList>
    </citation>
    <scope>NUCLEOTIDE SEQUENCE [LARGE SCALE GENOMIC DNA]</scope>
</reference>